<evidence type="ECO:0000256" key="1">
    <source>
        <dbReference type="ARBA" id="ARBA00006974"/>
    </source>
</evidence>
<dbReference type="GO" id="GO:0009733">
    <property type="term" value="P:response to auxin"/>
    <property type="evidence" value="ECO:0007669"/>
    <property type="project" value="InterPro"/>
</dbReference>
<name>A0A8T2QG21_CERRI</name>
<dbReference type="AlphaFoldDB" id="A0A8T2QG21"/>
<dbReference type="Proteomes" id="UP000825935">
    <property type="component" value="Chromosome 35"/>
</dbReference>
<gene>
    <name evidence="2" type="ORF">KP509_35G043100</name>
</gene>
<dbReference type="InterPro" id="IPR003676">
    <property type="entry name" value="SAUR_fam"/>
</dbReference>
<protein>
    <recommendedName>
        <fullName evidence="4">Small auxin up regulated protein</fullName>
    </recommendedName>
</protein>
<accession>A0A8T2QG21</accession>
<comment type="caution">
    <text evidence="2">The sequence shown here is derived from an EMBL/GenBank/DDBJ whole genome shotgun (WGS) entry which is preliminary data.</text>
</comment>
<dbReference type="Pfam" id="PF02519">
    <property type="entry name" value="Auxin_inducible"/>
    <property type="match status" value="1"/>
</dbReference>
<dbReference type="PANTHER" id="PTHR31374:SF29">
    <property type="entry name" value="SAUR-LIKE AUXIN-RESPONSIVE PROTEIN FAMILY"/>
    <property type="match status" value="1"/>
</dbReference>
<comment type="similarity">
    <text evidence="1">Belongs to the ARG7 family.</text>
</comment>
<dbReference type="PANTHER" id="PTHR31374">
    <property type="entry name" value="AUXIN-INDUCED PROTEIN-LIKE-RELATED"/>
    <property type="match status" value="1"/>
</dbReference>
<sequence length="126" mass="14803">MTPRRSSRNGRIRHCEAIELKKRFRQWQFRVIRSLHSSGYRKQSVPHDVPKGCVGICVGEEQRRFVVPILYLNHPLFSEFLECSTDDQCENLSEGPLHIPCDVSEFETFQSKMMQLTKRSSNRHIL</sequence>
<organism evidence="2 3">
    <name type="scientific">Ceratopteris richardii</name>
    <name type="common">Triangle waterfern</name>
    <dbReference type="NCBI Taxonomy" id="49495"/>
    <lineage>
        <taxon>Eukaryota</taxon>
        <taxon>Viridiplantae</taxon>
        <taxon>Streptophyta</taxon>
        <taxon>Embryophyta</taxon>
        <taxon>Tracheophyta</taxon>
        <taxon>Polypodiopsida</taxon>
        <taxon>Polypodiidae</taxon>
        <taxon>Polypodiales</taxon>
        <taxon>Pteridineae</taxon>
        <taxon>Pteridaceae</taxon>
        <taxon>Parkerioideae</taxon>
        <taxon>Ceratopteris</taxon>
    </lineage>
</organism>
<reference evidence="2" key="1">
    <citation type="submission" date="2021-08" db="EMBL/GenBank/DDBJ databases">
        <title>WGS assembly of Ceratopteris richardii.</title>
        <authorList>
            <person name="Marchant D.B."/>
            <person name="Chen G."/>
            <person name="Jenkins J."/>
            <person name="Shu S."/>
            <person name="Leebens-Mack J."/>
            <person name="Grimwood J."/>
            <person name="Schmutz J."/>
            <person name="Soltis P."/>
            <person name="Soltis D."/>
            <person name="Chen Z.-H."/>
        </authorList>
    </citation>
    <scope>NUCLEOTIDE SEQUENCE</scope>
    <source>
        <strain evidence="2">Whitten #5841</strain>
        <tissue evidence="2">Leaf</tissue>
    </source>
</reference>
<dbReference type="OrthoDB" id="1026046at2759"/>
<dbReference type="EMBL" id="CM035440">
    <property type="protein sequence ID" value="KAH7282676.1"/>
    <property type="molecule type" value="Genomic_DNA"/>
</dbReference>
<proteinExistence type="inferred from homology"/>
<keyword evidence="3" id="KW-1185">Reference proteome</keyword>
<evidence type="ECO:0008006" key="4">
    <source>
        <dbReference type="Google" id="ProtNLM"/>
    </source>
</evidence>
<evidence type="ECO:0000313" key="2">
    <source>
        <dbReference type="EMBL" id="KAH7282676.1"/>
    </source>
</evidence>
<evidence type="ECO:0000313" key="3">
    <source>
        <dbReference type="Proteomes" id="UP000825935"/>
    </source>
</evidence>